<feature type="non-terminal residue" evidence="1">
    <location>
        <position position="1"/>
    </location>
</feature>
<name>A0A7J6KRS8_PERCH</name>
<feature type="non-terminal residue" evidence="1">
    <location>
        <position position="432"/>
    </location>
</feature>
<dbReference type="EMBL" id="JAAPAO010001496">
    <property type="protein sequence ID" value="KAF4649562.1"/>
    <property type="molecule type" value="Genomic_DNA"/>
</dbReference>
<accession>A0A7J6KRS8</accession>
<comment type="caution">
    <text evidence="1">The sequence shown here is derived from an EMBL/GenBank/DDBJ whole genome shotgun (WGS) entry which is preliminary data.</text>
</comment>
<organism evidence="1 2">
    <name type="scientific">Perkinsus chesapeaki</name>
    <name type="common">Clam parasite</name>
    <name type="synonym">Perkinsus andrewsi</name>
    <dbReference type="NCBI Taxonomy" id="330153"/>
    <lineage>
        <taxon>Eukaryota</taxon>
        <taxon>Sar</taxon>
        <taxon>Alveolata</taxon>
        <taxon>Perkinsozoa</taxon>
        <taxon>Perkinsea</taxon>
        <taxon>Perkinsida</taxon>
        <taxon>Perkinsidae</taxon>
        <taxon>Perkinsus</taxon>
    </lineage>
</organism>
<proteinExistence type="predicted"/>
<keyword evidence="2" id="KW-1185">Reference proteome</keyword>
<protein>
    <submittedName>
        <fullName evidence="1">Uncharacterized protein</fullName>
    </submittedName>
</protein>
<gene>
    <name evidence="1" type="ORF">FOL47_001939</name>
</gene>
<sequence>PAIVNGTRSVIPHITPQRCHFHAKQRVDKAPALSEGDEKAYCTSCKERLDFMLKCAGINMFSLYMSLVLLEPRQNFGVEAMRHWELSWSTMLDDLGELHAGQCPFEILLNQRKISTTCSISNSAEFIFARLRVFLDLKRCTSIVGDDGIQTRIDGSARACLDDLLPAQQAKARARLADAESRGAVSTKSQPAADSAECVGLHFHHDHYSLSDASLMKLKKILDIKPQSVSEMIPYLILKPDDSYHGFKSLRRHGMLDLYRHVSGVLNALPDILSRFRDQLDRQAERLIKPSIAIGYALTAPGSSPFPDSFRVSHLPPNCDQVATLALFQRSDETTYQGIQIMDIMKVIDKDKLSKITLDHSSLDLPKIAERKIRSWLYHSMWPVQHPSTKTTAMDGGQALLYVLPSSRTLSSDDINVSNHAWMLYKKLMVLL</sequence>
<dbReference type="AlphaFoldDB" id="A0A7J6KRS8"/>
<evidence type="ECO:0000313" key="2">
    <source>
        <dbReference type="Proteomes" id="UP000591131"/>
    </source>
</evidence>
<evidence type="ECO:0000313" key="1">
    <source>
        <dbReference type="EMBL" id="KAF4649562.1"/>
    </source>
</evidence>
<dbReference type="Proteomes" id="UP000591131">
    <property type="component" value="Unassembled WGS sequence"/>
</dbReference>
<reference evidence="1 2" key="1">
    <citation type="submission" date="2020-04" db="EMBL/GenBank/DDBJ databases">
        <title>Perkinsus chesapeaki whole genome sequence.</title>
        <authorList>
            <person name="Bogema D.R."/>
        </authorList>
    </citation>
    <scope>NUCLEOTIDE SEQUENCE [LARGE SCALE GENOMIC DNA]</scope>
    <source>
        <strain evidence="1">ATCC PRA-425</strain>
    </source>
</reference>